<dbReference type="RefSeq" id="WP_206011167.1">
    <property type="nucleotide sequence ID" value="NZ_CP070619.1"/>
</dbReference>
<dbReference type="PROSITE" id="PS00455">
    <property type="entry name" value="AMP_BINDING"/>
    <property type="match status" value="2"/>
</dbReference>
<sequence>MEHAARATYREHRSDPFPLSAAQHGLWFAQQLAPDVPICIAQYVDIRGSLDVELFREVALVAGHEYESVFLRLIDVDGEPHQVIDPPADAAMGVVDFRGASDPMAAAETWMHDNYTARVDFEHDHLCESSLLCVGDERHLWYSRIHHVALDGYAAMTLVNRVAALYTAAVEDRAPEPNRAADLHTLHGLEEDYRASHRFSSDRDYWAERLHRRTNGASLTDLEAPPAAHSLTARAALSPDTVARLEDTAARPGATAAAALIAAFACHLSRRTGREDVLVDIPLSARTTAVLRRSSGMLANVAPLLVQVRSGDTVGDLVARVQHELMGAMRHQRGNVEDILRDLGVSAEARRISGPMINVMLFDQDLTFGSLTGDFRILTTGPVPDLSVNVYRSGTPASTIVEFEANPYRYRDDELRSHHAAVVGLIGELLAADPGTPLAAIGAAELARLTPVVGERSAPEVSLPELLAASVGVVPDAVAVVCEGRRLTYRELDEASNRLARVLLGVGAGRESVVAVAVARSVESVVSVWAVAKTGAAFVPVDPLYPVGRIEHMVADSGVVVGVTLSGSVDRLPGAVRWVVLDDADTVDRLSSVSAGPVSDVDRGGPVRVGQAAYVIYTSGSTGLPKGVVVTHRGLANLVASQRSEFGAVAGARVLQCASPSFDASVFELVWAVGMGARLVVVPPSVYGGEELAQILGREGVTHAVLTPTALSSLDPSGLQTLGTLVVAGEACPPELVARWAPGRRMVNAYGPTEATVMSNASDALVAGELVTVGGPVRGFGELVLDARLRPVPFGAAGELYLSGPALARGYRNRIGLTASRFVADPFGGAGQRMYRTGDVVRWRERAEGGPVLEYVGRSDFQVKIRGFRVELGEIDAVLTQHPRIAFAVTLGRTAPSGDTVLVSYVLPSGDGEPDVAAVTDHVRGRVPAHMVPATIVILDELPLTPVGKLDRQALPTPDFAVVRTVFRASGSATEQTVADAFAEVLGLDRTGLDDNFFDLGGNSLSATRVVARVNSALGIGLGVRELFEAPTVAGFAARADASDRRIAARAALTAGPRPDRVPLSLAQQRMWIVNQVDTASPAYNIPIALRLSGDLDIEAMRAAFGDVVERHEPLRTVYPGSEDGPHQVVLPVDQVTLDLTPVTVSDEAALRSELVSLASAEFNVRSEVPMRATLLRIGPDEHVLALVLHHIAADGSSMAPLARDVMVAYTARAHGRPPGWAPMRVQYADFALWQRRTLGSDSDPDSPISAQLDYWRRTLDGMPELLELPLDRRRPLQRSSHGATVPFAISADLHRTLSDLARTHDSTLFMVAHAALAVLLGRLSDATDLAVGTPVAGRGDAALDEMVGMFVNTVVLRTRVAPEHSFTDLLAHVRDTDLGAFGHTEVPFDRVVQAVDPVRSTAHAPLFQVLLEFQNTEESRLELPGLTVEVVDAGVEVAKCDLFLTLSENIDETGAPAGMSAAFGFATDVLDAGTVRGFADQFVRILDAVAASPERPIGNIDVLGAHELARLTPVVGERSVPEVSLPGLLAAAVAVVPDAVAVVCEGRRLTYRELDEASNRLARVLLGAGAGSESVVAVAVARSVESVVSVWAVAKTGAAFVPVDPLYPVGRIEHMVADSGVVVGVALSGSVDRLPGAVRWVVLDDVDTVSRLSSVSAGPVSDVDRGGPVRVGQAAYVIYTSGSTGLPKGVVVTHRGLANLVASQRSEFGSAVGARVLQCASPSFDASVFELVWAVGMGARLVVVPPSVYGGEELVQILGREGVTHAVLTPTALSSIDPAGLEALGTLVVAGEACPPELVARWAPGRRMVNAYGPTEATVMSNASDALIAGELVTVGGPVRGFGELVLDARLRPVPFGAAGELYLSGPALARGYRNRIGLTASRFVADPFGAPGQRMYRTGDVVRWRERAGGGPVLEYVGRSDFQVKIRGFRVELGEIESALLGYPGIDHAVVHTSGDRLAGYVVPAAGSELDTSAVLAHARASLAPHMVPATVTVLDAVPVTANGKLDRAALPEPDFTAGRAEYRAPRNATEEVVAAAFAAGLGLDRVGLDDNYFTLGGTSLTATSVIARIAESSARAVPVQWIFTHPTPEALAHMIVTAPEDSRSDDGADGSLDVLLPLRTTGTGSPVFCIHPAIGLAWCFTGLVQYLGDRPVYGLQSPALTDPGLHVDSLEELAARYVDRIRSVQPHGPYHLVGYSVGGQIAQEMAVQLTSAGDEVATLTMLDTHLAAGLDRTTEKPTVAALLAEFGAVVPDDGDDATTTDRAVEVLRRTGGPFAAVTAGDLEAVHRVFTQTVDLALAHRPSTPIGVDLLYFGAADSFDAPTGVSAWRQYISGEIFVHNVPASHQQLTSPEALAGIGPVLAHHVMLADQATRVG</sequence>
<gene>
    <name evidence="5" type="ORF">JWS13_42995</name>
</gene>
<reference evidence="5 6" key="2">
    <citation type="journal article" date="2022" name="Arch. Microbiol.">
        <title>Rhodococcus pseudokoreensis sp. nov. isolated from the rhizosphere of young M26 apple rootstocks.</title>
        <authorList>
            <person name="Kampfer P."/>
            <person name="Glaeser S.P."/>
            <person name="Blom J."/>
            <person name="Wolf J."/>
            <person name="Benning S."/>
            <person name="Schloter M."/>
            <person name="Neumann-Schaal M."/>
        </authorList>
    </citation>
    <scope>NUCLEOTIDE SEQUENCE [LARGE SCALE GENOMIC DNA]</scope>
    <source>
        <strain evidence="5 6">R79</strain>
    </source>
</reference>
<dbReference type="PANTHER" id="PTHR45527:SF1">
    <property type="entry name" value="FATTY ACID SYNTHASE"/>
    <property type="match status" value="1"/>
</dbReference>
<dbReference type="Pfam" id="PF00550">
    <property type="entry name" value="PP-binding"/>
    <property type="match status" value="2"/>
</dbReference>
<evidence type="ECO:0000256" key="1">
    <source>
        <dbReference type="ARBA" id="ARBA00001957"/>
    </source>
</evidence>
<dbReference type="SMART" id="SM00823">
    <property type="entry name" value="PKS_PP"/>
    <property type="match status" value="2"/>
</dbReference>
<dbReference type="SUPFAM" id="SSF56801">
    <property type="entry name" value="Acetyl-CoA synthetase-like"/>
    <property type="match status" value="2"/>
</dbReference>
<evidence type="ECO:0000259" key="4">
    <source>
        <dbReference type="PROSITE" id="PS50075"/>
    </source>
</evidence>
<dbReference type="CDD" id="cd19540">
    <property type="entry name" value="LCL_NRPS-like"/>
    <property type="match status" value="1"/>
</dbReference>
<keyword evidence="6" id="KW-1185">Reference proteome</keyword>
<dbReference type="Gene3D" id="1.10.1200.10">
    <property type="entry name" value="ACP-like"/>
    <property type="match status" value="1"/>
</dbReference>
<dbReference type="SUPFAM" id="SSF53474">
    <property type="entry name" value="alpha/beta-Hydrolases"/>
    <property type="match status" value="1"/>
</dbReference>
<keyword evidence="3" id="KW-0597">Phosphoprotein</keyword>
<feature type="domain" description="Carrier" evidence="4">
    <location>
        <begin position="2027"/>
        <end position="2102"/>
    </location>
</feature>
<dbReference type="SUPFAM" id="SSF52777">
    <property type="entry name" value="CoA-dependent acyltransferases"/>
    <property type="match status" value="4"/>
</dbReference>
<dbReference type="EMBL" id="CP070619">
    <property type="protein sequence ID" value="QSE94899.1"/>
    <property type="molecule type" value="Genomic_DNA"/>
</dbReference>
<name>A0A974ZYA6_9NOCA</name>
<dbReference type="Gene3D" id="3.30.559.30">
    <property type="entry name" value="Nonribosomal peptide synthetase, condensation domain"/>
    <property type="match status" value="2"/>
</dbReference>
<dbReference type="InterPro" id="IPR010071">
    <property type="entry name" value="AA_adenyl_dom"/>
</dbReference>
<dbReference type="Pfam" id="PF13193">
    <property type="entry name" value="AMP-binding_C"/>
    <property type="match status" value="2"/>
</dbReference>
<feature type="domain" description="Carrier" evidence="4">
    <location>
        <begin position="969"/>
        <end position="1044"/>
    </location>
</feature>
<dbReference type="InterPro" id="IPR036736">
    <property type="entry name" value="ACP-like_sf"/>
</dbReference>
<keyword evidence="2" id="KW-0596">Phosphopantetheine</keyword>
<dbReference type="InterPro" id="IPR009081">
    <property type="entry name" value="PP-bd_ACP"/>
</dbReference>
<dbReference type="PROSITE" id="PS50075">
    <property type="entry name" value="CARRIER"/>
    <property type="match status" value="2"/>
</dbReference>
<dbReference type="SUPFAM" id="SSF47336">
    <property type="entry name" value="ACP-like"/>
    <property type="match status" value="2"/>
</dbReference>
<dbReference type="InterPro" id="IPR045851">
    <property type="entry name" value="AMP-bd_C_sf"/>
</dbReference>
<dbReference type="Gene3D" id="3.30.559.10">
    <property type="entry name" value="Chloramphenicol acetyltransferase-like domain"/>
    <property type="match status" value="2"/>
</dbReference>
<reference evidence="5 6" key="1">
    <citation type="journal article" date="2021" name="Microbiol. Resour. Announc.">
        <title>Complete Genome Sequences of Two Rhodococcus sp. Strains with Large and Linear Chromosomes, Isolated from Apple Rhizosphere.</title>
        <authorList>
            <person name="Benning S."/>
            <person name="Brugnone N."/>
            <person name="Siani R."/>
            <person name="Kublik S."/>
            <person name="Schloter M."/>
            <person name="Rad V."/>
        </authorList>
    </citation>
    <scope>NUCLEOTIDE SEQUENCE [LARGE SCALE GENOMIC DNA]</scope>
    <source>
        <strain evidence="5 6">R79</strain>
    </source>
</reference>
<dbReference type="Pfam" id="PF00668">
    <property type="entry name" value="Condensation"/>
    <property type="match status" value="2"/>
</dbReference>
<dbReference type="InterPro" id="IPR020845">
    <property type="entry name" value="AMP-binding_CS"/>
</dbReference>
<dbReference type="InterPro" id="IPR020806">
    <property type="entry name" value="PKS_PP-bd"/>
</dbReference>
<organism evidence="5 6">
    <name type="scientific">Rhodococcus pseudokoreensis</name>
    <dbReference type="NCBI Taxonomy" id="2811421"/>
    <lineage>
        <taxon>Bacteria</taxon>
        <taxon>Bacillati</taxon>
        <taxon>Actinomycetota</taxon>
        <taxon>Actinomycetes</taxon>
        <taxon>Mycobacteriales</taxon>
        <taxon>Nocardiaceae</taxon>
        <taxon>Rhodococcus</taxon>
    </lineage>
</organism>
<dbReference type="PROSITE" id="PS00012">
    <property type="entry name" value="PHOSPHOPANTETHEINE"/>
    <property type="match status" value="1"/>
</dbReference>
<dbReference type="InterPro" id="IPR006162">
    <property type="entry name" value="Ppantetheine_attach_site"/>
</dbReference>
<evidence type="ECO:0000313" key="6">
    <source>
        <dbReference type="Proteomes" id="UP000662986"/>
    </source>
</evidence>
<comment type="cofactor">
    <cofactor evidence="1">
        <name>pantetheine 4'-phosphate</name>
        <dbReference type="ChEBI" id="CHEBI:47942"/>
    </cofactor>
</comment>
<proteinExistence type="predicted"/>
<dbReference type="Proteomes" id="UP000662986">
    <property type="component" value="Chromosome"/>
</dbReference>
<dbReference type="InterPro" id="IPR025110">
    <property type="entry name" value="AMP-bd_C"/>
</dbReference>
<dbReference type="NCBIfam" id="TIGR01733">
    <property type="entry name" value="AA-adenyl-dom"/>
    <property type="match status" value="2"/>
</dbReference>
<dbReference type="Gene3D" id="3.40.50.1820">
    <property type="entry name" value="alpha/beta hydrolase"/>
    <property type="match status" value="1"/>
</dbReference>
<evidence type="ECO:0000256" key="2">
    <source>
        <dbReference type="ARBA" id="ARBA00022450"/>
    </source>
</evidence>
<dbReference type="Pfam" id="PF00501">
    <property type="entry name" value="AMP-binding"/>
    <property type="match status" value="2"/>
</dbReference>
<dbReference type="InterPro" id="IPR001242">
    <property type="entry name" value="Condensation_dom"/>
</dbReference>
<evidence type="ECO:0000313" key="5">
    <source>
        <dbReference type="EMBL" id="QSE94899.1"/>
    </source>
</evidence>
<dbReference type="Pfam" id="PF00975">
    <property type="entry name" value="Thioesterase"/>
    <property type="match status" value="1"/>
</dbReference>
<dbReference type="PANTHER" id="PTHR45527">
    <property type="entry name" value="NONRIBOSOMAL PEPTIDE SYNTHETASE"/>
    <property type="match status" value="1"/>
</dbReference>
<dbReference type="InterPro" id="IPR000873">
    <property type="entry name" value="AMP-dep_synth/lig_dom"/>
</dbReference>
<accession>A0A974ZYA6</accession>
<dbReference type="Gene3D" id="3.30.300.30">
    <property type="match status" value="2"/>
</dbReference>
<protein>
    <submittedName>
        <fullName evidence="5">Amino acid adenylation domain-containing protein</fullName>
    </submittedName>
</protein>
<dbReference type="InterPro" id="IPR023213">
    <property type="entry name" value="CAT-like_dom_sf"/>
</dbReference>
<evidence type="ECO:0000256" key="3">
    <source>
        <dbReference type="ARBA" id="ARBA00022553"/>
    </source>
</evidence>
<dbReference type="Gene3D" id="3.40.50.980">
    <property type="match status" value="4"/>
</dbReference>
<dbReference type="Gene3D" id="2.30.38.10">
    <property type="entry name" value="Luciferase, Domain 3"/>
    <property type="match status" value="2"/>
</dbReference>
<dbReference type="InterPro" id="IPR001031">
    <property type="entry name" value="Thioesterase"/>
</dbReference>
<dbReference type="InterPro" id="IPR029058">
    <property type="entry name" value="AB_hydrolase_fold"/>
</dbReference>